<evidence type="ECO:0000256" key="1">
    <source>
        <dbReference type="SAM" id="MobiDB-lite"/>
    </source>
</evidence>
<accession>A0AAE8SGY9</accession>
<reference evidence="2" key="1">
    <citation type="submission" date="2018-03" db="EMBL/GenBank/DDBJ databases">
        <authorList>
            <person name="Guldener U."/>
        </authorList>
    </citation>
    <scope>NUCLEOTIDE SEQUENCE</scope>
</reference>
<dbReference type="Proteomes" id="UP001187734">
    <property type="component" value="Unassembled WGS sequence"/>
</dbReference>
<evidence type="ECO:0000313" key="3">
    <source>
        <dbReference type="Proteomes" id="UP001187734"/>
    </source>
</evidence>
<dbReference type="EMBL" id="ONZP01000168">
    <property type="protein sequence ID" value="SPJ75525.1"/>
    <property type="molecule type" value="Genomic_DNA"/>
</dbReference>
<feature type="region of interest" description="Disordered" evidence="1">
    <location>
        <begin position="14"/>
        <end position="63"/>
    </location>
</feature>
<organism evidence="2 3">
    <name type="scientific">Fusarium torulosum</name>
    <dbReference type="NCBI Taxonomy" id="33205"/>
    <lineage>
        <taxon>Eukaryota</taxon>
        <taxon>Fungi</taxon>
        <taxon>Dikarya</taxon>
        <taxon>Ascomycota</taxon>
        <taxon>Pezizomycotina</taxon>
        <taxon>Sordariomycetes</taxon>
        <taxon>Hypocreomycetidae</taxon>
        <taxon>Hypocreales</taxon>
        <taxon>Nectriaceae</taxon>
        <taxon>Fusarium</taxon>
    </lineage>
</organism>
<name>A0AAE8SGY9_9HYPO</name>
<comment type="caution">
    <text evidence="2">The sequence shown here is derived from an EMBL/GenBank/DDBJ whole genome shotgun (WGS) entry which is preliminary data.</text>
</comment>
<sequence>MAIDRSPGIQTVSSQNNILLQTTSKQPKQIFKNSPKEILNKMSNARRSETRPQGSAPSLVENASRSRIRSIENWMRAMEIVKRAMVDELKGEIRFLKDECAVQQKIEALEGQRESKLGH</sequence>
<feature type="compositionally biased region" description="Polar residues" evidence="1">
    <location>
        <begin position="14"/>
        <end position="27"/>
    </location>
</feature>
<protein>
    <submittedName>
        <fullName evidence="2">Uncharacterized protein</fullName>
    </submittedName>
</protein>
<proteinExistence type="predicted"/>
<feature type="compositionally biased region" description="Polar residues" evidence="1">
    <location>
        <begin position="41"/>
        <end position="63"/>
    </location>
</feature>
<evidence type="ECO:0000313" key="2">
    <source>
        <dbReference type="EMBL" id="SPJ75525.1"/>
    </source>
</evidence>
<gene>
    <name evidence="2" type="ORF">FTOL_05256</name>
</gene>
<keyword evidence="3" id="KW-1185">Reference proteome</keyword>
<dbReference type="AlphaFoldDB" id="A0AAE8SGY9"/>